<sequence>KEVIASILGVAWVGLALYVAKVHSKPAAYIMILVLLVASGVERYTTYKRAKAGDASALYNLHNHFPKVPVIIQWLVFAGFLIGSVYCI</sequence>
<evidence type="ECO:0000313" key="2">
    <source>
        <dbReference type="EMBL" id="MBU2714534.1"/>
    </source>
</evidence>
<accession>A0ABS5ZKB5</accession>
<dbReference type="EMBL" id="JAGSOY010000361">
    <property type="protein sequence ID" value="MBU2714534.1"/>
    <property type="molecule type" value="Genomic_DNA"/>
</dbReference>
<name>A0ABS5ZKB5_9GAMM</name>
<comment type="caution">
    <text evidence="2">The sequence shown here is derived from an EMBL/GenBank/DDBJ whole genome shotgun (WGS) entry which is preliminary data.</text>
</comment>
<proteinExistence type="predicted"/>
<keyword evidence="3" id="KW-1185">Reference proteome</keyword>
<keyword evidence="1" id="KW-0812">Transmembrane</keyword>
<feature type="non-terminal residue" evidence="2">
    <location>
        <position position="1"/>
    </location>
</feature>
<dbReference type="Proteomes" id="UP000690515">
    <property type="component" value="Unassembled WGS sequence"/>
</dbReference>
<keyword evidence="1" id="KW-0472">Membrane</keyword>
<reference evidence="2 3" key="1">
    <citation type="submission" date="2021-04" db="EMBL/GenBank/DDBJ databases">
        <authorList>
            <person name="Pira H."/>
            <person name="Risdian C."/>
            <person name="Wink J."/>
        </authorList>
    </citation>
    <scope>NUCLEOTIDE SEQUENCE [LARGE SCALE GENOMIC DNA]</scope>
    <source>
        <strain evidence="2 3">WH53</strain>
    </source>
</reference>
<gene>
    <name evidence="2" type="ORF">KCG35_26125</name>
</gene>
<feature type="transmembrane region" description="Helical" evidence="1">
    <location>
        <begin position="26"/>
        <end position="44"/>
    </location>
</feature>
<organism evidence="2 3">
    <name type="scientific">Zooshikella harenae</name>
    <dbReference type="NCBI Taxonomy" id="2827238"/>
    <lineage>
        <taxon>Bacteria</taxon>
        <taxon>Pseudomonadati</taxon>
        <taxon>Pseudomonadota</taxon>
        <taxon>Gammaproteobacteria</taxon>
        <taxon>Oceanospirillales</taxon>
        <taxon>Zooshikellaceae</taxon>
        <taxon>Zooshikella</taxon>
    </lineage>
</organism>
<feature type="transmembrane region" description="Helical" evidence="1">
    <location>
        <begin position="65"/>
        <end position="86"/>
    </location>
</feature>
<keyword evidence="1" id="KW-1133">Transmembrane helix</keyword>
<dbReference type="RefSeq" id="WP_215822859.1">
    <property type="nucleotide sequence ID" value="NZ_JAGSOY010000361.1"/>
</dbReference>
<evidence type="ECO:0000256" key="1">
    <source>
        <dbReference type="SAM" id="Phobius"/>
    </source>
</evidence>
<evidence type="ECO:0000313" key="3">
    <source>
        <dbReference type="Proteomes" id="UP000690515"/>
    </source>
</evidence>
<protein>
    <submittedName>
        <fullName evidence="2">Uncharacterized protein</fullName>
    </submittedName>
</protein>